<dbReference type="NCBIfam" id="NF038011">
    <property type="entry name" value="PelF"/>
    <property type="match status" value="1"/>
</dbReference>
<dbReference type="Pfam" id="PF00534">
    <property type="entry name" value="Glycos_transf_1"/>
    <property type="match status" value="1"/>
</dbReference>
<evidence type="ECO:0000259" key="2">
    <source>
        <dbReference type="Pfam" id="PF00534"/>
    </source>
</evidence>
<dbReference type="InterPro" id="IPR047691">
    <property type="entry name" value="PelF-like"/>
</dbReference>
<evidence type="ECO:0000259" key="3">
    <source>
        <dbReference type="Pfam" id="PF11997"/>
    </source>
</evidence>
<dbReference type="EMBL" id="JBHSAY010000009">
    <property type="protein sequence ID" value="MFC4132243.1"/>
    <property type="molecule type" value="Genomic_DNA"/>
</dbReference>
<dbReference type="Pfam" id="PF11997">
    <property type="entry name" value="DUF3492"/>
    <property type="match status" value="1"/>
</dbReference>
<organism evidence="4 5">
    <name type="scientific">Hamadaea flava</name>
    <dbReference type="NCBI Taxonomy" id="1742688"/>
    <lineage>
        <taxon>Bacteria</taxon>
        <taxon>Bacillati</taxon>
        <taxon>Actinomycetota</taxon>
        <taxon>Actinomycetes</taxon>
        <taxon>Micromonosporales</taxon>
        <taxon>Micromonosporaceae</taxon>
        <taxon>Hamadaea</taxon>
    </lineage>
</organism>
<sequence>MKIALVSEGTYPYAVGGVSTWCDQLIRGFPEYRWDMVALTVDGTERPLWSTPANLDALHRIPVWGSRRPGRAPAGAQAERFAAAYETLLAAMLTPPEIRSSATAVWQSRFLLGLRAVYDFATAGGDPYAAVTTNQSISQLLDAARKLRGWELELAEAAYAADVLGHLLRPLAAAPPRCDLVHASMNGLSMLVAMAAKWRDGTPVVMSEHGIYLRERYLEYMDCDAPPAVRTLLLGFFRSLAAAGYLISDVLAPHSDYNRRWQHQFGADPDRIWTMYNGVELDQFPVAEGEPAEPTVVYLGRINPLKDVHTLIRAFATVRTRVRGARLRIFGAAGPGDEAYAASCRQLAEDLGLARWVTFEGSVDSPVTAYHAGTVVTLTSISEGFPVAVVEAMACGRAMVCTNVGGVSEAVADAGFVVAPRDPLAVADALTKLLTDHGLRRRMARTARERVTQWFTLADSLHAYRQVYEALVAQPHPAVAAQQRQLPVATVRPATRLRVIGRVPLAHIEEVA</sequence>
<dbReference type="SUPFAM" id="SSF53756">
    <property type="entry name" value="UDP-Glycosyltransferase/glycogen phosphorylase"/>
    <property type="match status" value="1"/>
</dbReference>
<dbReference type="Proteomes" id="UP001595816">
    <property type="component" value="Unassembled WGS sequence"/>
</dbReference>
<evidence type="ECO:0000313" key="4">
    <source>
        <dbReference type="EMBL" id="MFC4132243.1"/>
    </source>
</evidence>
<comment type="caution">
    <text evidence="4">The sequence shown here is derived from an EMBL/GenBank/DDBJ whole genome shotgun (WGS) entry which is preliminary data.</text>
</comment>
<protein>
    <submittedName>
        <fullName evidence="4">GT4 family glycosyltransferase PelF</fullName>
    </submittedName>
</protein>
<accession>A0ABV8LPI6</accession>
<gene>
    <name evidence="4" type="primary">pelF</name>
    <name evidence="4" type="ORF">ACFOZ4_16685</name>
</gene>
<name>A0ABV8LPI6_9ACTN</name>
<keyword evidence="1" id="KW-0808">Transferase</keyword>
<evidence type="ECO:0000313" key="5">
    <source>
        <dbReference type="Proteomes" id="UP001595816"/>
    </source>
</evidence>
<dbReference type="InterPro" id="IPR022622">
    <property type="entry name" value="DUF3492"/>
</dbReference>
<dbReference type="PANTHER" id="PTHR12526">
    <property type="entry name" value="GLYCOSYLTRANSFERASE"/>
    <property type="match status" value="1"/>
</dbReference>
<dbReference type="InterPro" id="IPR001296">
    <property type="entry name" value="Glyco_trans_1"/>
</dbReference>
<keyword evidence="5" id="KW-1185">Reference proteome</keyword>
<feature type="domain" description="DUF3492" evidence="3">
    <location>
        <begin position="1"/>
        <end position="270"/>
    </location>
</feature>
<reference evidence="5" key="1">
    <citation type="journal article" date="2019" name="Int. J. Syst. Evol. Microbiol.">
        <title>The Global Catalogue of Microorganisms (GCM) 10K type strain sequencing project: providing services to taxonomists for standard genome sequencing and annotation.</title>
        <authorList>
            <consortium name="The Broad Institute Genomics Platform"/>
            <consortium name="The Broad Institute Genome Sequencing Center for Infectious Disease"/>
            <person name="Wu L."/>
            <person name="Ma J."/>
        </authorList>
    </citation>
    <scope>NUCLEOTIDE SEQUENCE [LARGE SCALE GENOMIC DNA]</scope>
    <source>
        <strain evidence="5">CGMCC 4.7289</strain>
    </source>
</reference>
<dbReference type="Gene3D" id="3.40.50.2000">
    <property type="entry name" value="Glycogen Phosphorylase B"/>
    <property type="match status" value="2"/>
</dbReference>
<feature type="domain" description="Glycosyl transferase family 1" evidence="2">
    <location>
        <begin position="292"/>
        <end position="450"/>
    </location>
</feature>
<evidence type="ECO:0000256" key="1">
    <source>
        <dbReference type="ARBA" id="ARBA00022679"/>
    </source>
</evidence>
<proteinExistence type="predicted"/>
<dbReference type="RefSeq" id="WP_253753603.1">
    <property type="nucleotide sequence ID" value="NZ_JAMZDZ010000001.1"/>
</dbReference>